<keyword evidence="5" id="KW-0067">ATP-binding</keyword>
<dbReference type="AlphaFoldDB" id="A0AAD3NGB6"/>
<dbReference type="EMBL" id="BRZM01000561">
    <property type="protein sequence ID" value="GLD71332.1"/>
    <property type="molecule type" value="Genomic_DNA"/>
</dbReference>
<sequence>MVTPHNKVYCCDSSLMKGLTELMQPSFEMLLGPICMPLLDRFIQLLKVSQANSHQYFRETILNEIRKARELYTGMELATELNRIQQRLDNVECLSVDIVINLLLTYRDIQDYESIVKLVETLEKLPTFDPVAHPHVKFHYAFALNRRNLPGDRQKALDIMLPLVEDEEQAASDIYCLVGRIYKDMFLESHLPIQRAETTARSGLKRGLSQSQHYTPVSTMLFCSWQPDTSSTRLSSFGKWTQLTPTLVPATPT</sequence>
<protein>
    <submittedName>
        <fullName evidence="7">Mitogen-activated protein kinase kinase kinase 5</fullName>
    </submittedName>
</protein>
<proteinExistence type="predicted"/>
<evidence type="ECO:0000313" key="7">
    <source>
        <dbReference type="EMBL" id="GLD71332.1"/>
    </source>
</evidence>
<dbReference type="Pfam" id="PF13281">
    <property type="entry name" value="MAP3K_TRAF_bd"/>
    <property type="match status" value="1"/>
</dbReference>
<comment type="caution">
    <text evidence="7">The sequence shown here is derived from an EMBL/GenBank/DDBJ whole genome shotgun (WGS) entry which is preliminary data.</text>
</comment>
<dbReference type="Proteomes" id="UP001279410">
    <property type="component" value="Unassembled WGS sequence"/>
</dbReference>
<dbReference type="PANTHER" id="PTHR11584:SF332">
    <property type="entry name" value="MITOGEN-ACTIVATED PROTEIN KINASE KINASE KINASE 5"/>
    <property type="match status" value="1"/>
</dbReference>
<gene>
    <name evidence="7" type="ORF">AKAME5_002265300</name>
</gene>
<keyword evidence="3" id="KW-0547">Nucleotide-binding</keyword>
<dbReference type="InterPro" id="IPR025136">
    <property type="entry name" value="MAP3K_TRAF-bd"/>
</dbReference>
<evidence type="ECO:0000256" key="3">
    <source>
        <dbReference type="ARBA" id="ARBA00022741"/>
    </source>
</evidence>
<dbReference type="GO" id="GO:0033554">
    <property type="term" value="P:cellular response to stress"/>
    <property type="evidence" value="ECO:0007669"/>
    <property type="project" value="TreeGrafter"/>
</dbReference>
<keyword evidence="1" id="KW-0723">Serine/threonine-protein kinase</keyword>
<dbReference type="GO" id="GO:0005524">
    <property type="term" value="F:ATP binding"/>
    <property type="evidence" value="ECO:0007669"/>
    <property type="project" value="UniProtKB-KW"/>
</dbReference>
<organism evidence="7 8">
    <name type="scientific">Lates japonicus</name>
    <name type="common">Japanese lates</name>
    <dbReference type="NCBI Taxonomy" id="270547"/>
    <lineage>
        <taxon>Eukaryota</taxon>
        <taxon>Metazoa</taxon>
        <taxon>Chordata</taxon>
        <taxon>Craniata</taxon>
        <taxon>Vertebrata</taxon>
        <taxon>Euteleostomi</taxon>
        <taxon>Actinopterygii</taxon>
        <taxon>Neopterygii</taxon>
        <taxon>Teleostei</taxon>
        <taxon>Neoteleostei</taxon>
        <taxon>Acanthomorphata</taxon>
        <taxon>Carangaria</taxon>
        <taxon>Carangaria incertae sedis</taxon>
        <taxon>Centropomidae</taxon>
        <taxon>Lates</taxon>
    </lineage>
</organism>
<evidence type="ECO:0000256" key="1">
    <source>
        <dbReference type="ARBA" id="ARBA00022527"/>
    </source>
</evidence>
<evidence type="ECO:0000256" key="5">
    <source>
        <dbReference type="ARBA" id="ARBA00022840"/>
    </source>
</evidence>
<name>A0AAD3NGB6_LATJO</name>
<evidence type="ECO:0000256" key="2">
    <source>
        <dbReference type="ARBA" id="ARBA00022679"/>
    </source>
</evidence>
<dbReference type="GO" id="GO:0004709">
    <property type="term" value="F:MAP kinase kinase kinase activity"/>
    <property type="evidence" value="ECO:0007669"/>
    <property type="project" value="TreeGrafter"/>
</dbReference>
<accession>A0AAD3NGB6</accession>
<evidence type="ECO:0000259" key="6">
    <source>
        <dbReference type="Pfam" id="PF13281"/>
    </source>
</evidence>
<keyword evidence="8" id="KW-1185">Reference proteome</keyword>
<evidence type="ECO:0000256" key="4">
    <source>
        <dbReference type="ARBA" id="ARBA00022777"/>
    </source>
</evidence>
<feature type="domain" description="MAP3K TRAFs-binding" evidence="6">
    <location>
        <begin position="1"/>
        <end position="207"/>
    </location>
</feature>
<reference evidence="7" key="1">
    <citation type="submission" date="2022-08" db="EMBL/GenBank/DDBJ databases">
        <title>Genome sequencing of akame (Lates japonicus).</title>
        <authorList>
            <person name="Hashiguchi Y."/>
            <person name="Takahashi H."/>
        </authorList>
    </citation>
    <scope>NUCLEOTIDE SEQUENCE</scope>
    <source>
        <strain evidence="7">Kochi</strain>
    </source>
</reference>
<keyword evidence="4 7" id="KW-0418">Kinase</keyword>
<keyword evidence="2" id="KW-0808">Transferase</keyword>
<dbReference type="PANTHER" id="PTHR11584">
    <property type="entry name" value="SERINE/THREONINE PROTEIN KINASE"/>
    <property type="match status" value="1"/>
</dbReference>
<evidence type="ECO:0000313" key="8">
    <source>
        <dbReference type="Proteomes" id="UP001279410"/>
    </source>
</evidence>